<name>A0ABP0EF78_9ASCO</name>
<dbReference type="EMBL" id="OZ004256">
    <property type="protein sequence ID" value="CAK7905458.1"/>
    <property type="molecule type" value="Genomic_DNA"/>
</dbReference>
<dbReference type="Pfam" id="PF07173">
    <property type="entry name" value="GRDP-like"/>
    <property type="match status" value="1"/>
</dbReference>
<sequence length="679" mass="76251">MEKSLFQSILSNCKPDQYAEFEYTHSTGTSHMPTVVEGIAHLKFLKALGEHKKYVLDGIPQDELIKTWQVYVTNAVRRFIIFVSAYRARRLDDELTEQEYATKVIELEFRHRYNYLEDLIPPLDILMVWHSFLLNPKSFYDTCARNRILDFAYFPFPLLRISEAIDNETFSFNPSNDQLDNFRLLIKSYEVELEVEPSIDSIMQAQVDIHCAVCRATLSTIPYTNGSLSGFADEGFSCESVECECEFLGKLNHDQLRRREVYADLINDAQLPNISTLFSNVITRTMYEDGTTVKTDERVKSIIGEQCSHLKEDLVSIISQYHQLRNFEAKSIYKAYILSNLIHRTVPKRDVVLIVEDLVGCVFRQERFVEKMNEIDWLHSSLVFESMSESCNRYQKFFRLLVRLKKYQMLVPTLDIDLFWHTHQLSVYYYFKGCKQSVAMCVIDHDDKIDETRLSKSFYRSQRLYKEIYKEEYSMCFCWYCVKVRSMSKSSFKRLFRKLKPESKEKERFQKLPLCTENEGQSSLTHISAHNSIFWPGVVAKENKEDLNKKFQVGPSKNFPWRDSQMVFFAASGVFVFPPYAPYSEQCSDIWGAGSCCTVSDGGAHAVCASGGCGGGGGPNGSTYEGSLIGGGGGNGGDCIGGGGCGSSSGGGGGCGSSSGGGGGCGSSSGGGGGCGGGD</sequence>
<reference evidence="2 3" key="1">
    <citation type="submission" date="2024-01" db="EMBL/GenBank/DDBJ databases">
        <authorList>
            <consortium name="Genoscope - CEA"/>
            <person name="William W."/>
        </authorList>
    </citation>
    <scope>NUCLEOTIDE SEQUENCE [LARGE SCALE GENOMIC DNA]</scope>
    <source>
        <strain evidence="2 3">29B2s-10</strain>
    </source>
</reference>
<gene>
    <name evidence="2" type="ORF">CAAN4_D14158</name>
</gene>
<keyword evidence="3" id="KW-1185">Reference proteome</keyword>
<dbReference type="Proteomes" id="UP001497600">
    <property type="component" value="Chromosome D"/>
</dbReference>
<organism evidence="2 3">
    <name type="scientific">[Candida] anglica</name>
    <dbReference type="NCBI Taxonomy" id="148631"/>
    <lineage>
        <taxon>Eukaryota</taxon>
        <taxon>Fungi</taxon>
        <taxon>Dikarya</taxon>
        <taxon>Ascomycota</taxon>
        <taxon>Saccharomycotina</taxon>
        <taxon>Pichiomycetes</taxon>
        <taxon>Debaryomycetaceae</taxon>
        <taxon>Kurtzmaniella</taxon>
    </lineage>
</organism>
<evidence type="ECO:0000313" key="2">
    <source>
        <dbReference type="EMBL" id="CAK7905458.1"/>
    </source>
</evidence>
<proteinExistence type="predicted"/>
<dbReference type="PANTHER" id="PTHR34365:SF7">
    <property type="entry name" value="GLYCINE-RICH DOMAIN-CONTAINING PROTEIN 1"/>
    <property type="match status" value="1"/>
</dbReference>
<evidence type="ECO:0000256" key="1">
    <source>
        <dbReference type="SAM" id="MobiDB-lite"/>
    </source>
</evidence>
<feature type="region of interest" description="Disordered" evidence="1">
    <location>
        <begin position="657"/>
        <end position="679"/>
    </location>
</feature>
<accession>A0ABP0EF78</accession>
<dbReference type="InterPro" id="IPR009836">
    <property type="entry name" value="GRDP-like"/>
</dbReference>
<dbReference type="PANTHER" id="PTHR34365">
    <property type="entry name" value="ENOLASE (DUF1399)"/>
    <property type="match status" value="1"/>
</dbReference>
<evidence type="ECO:0000313" key="3">
    <source>
        <dbReference type="Proteomes" id="UP001497600"/>
    </source>
</evidence>
<protein>
    <submittedName>
        <fullName evidence="2">Uncharacterized protein</fullName>
    </submittedName>
</protein>